<evidence type="ECO:0000313" key="2">
    <source>
        <dbReference type="Proteomes" id="UP000054217"/>
    </source>
</evidence>
<proteinExistence type="predicted"/>
<reference evidence="2" key="2">
    <citation type="submission" date="2015-01" db="EMBL/GenBank/DDBJ databases">
        <title>Evolutionary Origins and Diversification of the Mycorrhizal Mutualists.</title>
        <authorList>
            <consortium name="DOE Joint Genome Institute"/>
            <consortium name="Mycorrhizal Genomics Consortium"/>
            <person name="Kohler A."/>
            <person name="Kuo A."/>
            <person name="Nagy L.G."/>
            <person name="Floudas D."/>
            <person name="Copeland A."/>
            <person name="Barry K.W."/>
            <person name="Cichocki N."/>
            <person name="Veneault-Fourrey C."/>
            <person name="LaButti K."/>
            <person name="Lindquist E.A."/>
            <person name="Lipzen A."/>
            <person name="Lundell T."/>
            <person name="Morin E."/>
            <person name="Murat C."/>
            <person name="Riley R."/>
            <person name="Ohm R."/>
            <person name="Sun H."/>
            <person name="Tunlid A."/>
            <person name="Henrissat B."/>
            <person name="Grigoriev I.V."/>
            <person name="Hibbett D.S."/>
            <person name="Martin F."/>
        </authorList>
    </citation>
    <scope>NUCLEOTIDE SEQUENCE [LARGE SCALE GENOMIC DNA]</scope>
    <source>
        <strain evidence="2">Marx 270</strain>
    </source>
</reference>
<keyword evidence="2" id="KW-1185">Reference proteome</keyword>
<gene>
    <name evidence="1" type="ORF">M404DRAFT_480589</name>
</gene>
<name>A0A0C3PE06_PISTI</name>
<reference evidence="1 2" key="1">
    <citation type="submission" date="2014-04" db="EMBL/GenBank/DDBJ databases">
        <authorList>
            <consortium name="DOE Joint Genome Institute"/>
            <person name="Kuo A."/>
            <person name="Kohler A."/>
            <person name="Costa M.D."/>
            <person name="Nagy L.G."/>
            <person name="Floudas D."/>
            <person name="Copeland A."/>
            <person name="Barry K.W."/>
            <person name="Cichocki N."/>
            <person name="Veneault-Fourrey C."/>
            <person name="LaButti K."/>
            <person name="Lindquist E.A."/>
            <person name="Lipzen A."/>
            <person name="Lundell T."/>
            <person name="Morin E."/>
            <person name="Murat C."/>
            <person name="Sun H."/>
            <person name="Tunlid A."/>
            <person name="Henrissat B."/>
            <person name="Grigoriev I.V."/>
            <person name="Hibbett D.S."/>
            <person name="Martin F."/>
            <person name="Nordberg H.P."/>
            <person name="Cantor M.N."/>
            <person name="Hua S.X."/>
        </authorList>
    </citation>
    <scope>NUCLEOTIDE SEQUENCE [LARGE SCALE GENOMIC DNA]</scope>
    <source>
        <strain evidence="1 2">Marx 270</strain>
    </source>
</reference>
<dbReference type="Proteomes" id="UP000054217">
    <property type="component" value="Unassembled WGS sequence"/>
</dbReference>
<sequence length="121" mass="13779">MTPKLQPLLPNHNRESTLTFKFKGSNILSVENLASLGRILKGLFQTKERPLILSRIHETPKSILSATYYLTVSYQPRIQNSSCKKISPSRQCPETKHRSIQVAYRALTRSRTDQLPTSPKT</sequence>
<dbReference type="OrthoDB" id="342531at2759"/>
<dbReference type="EMBL" id="KN831963">
    <property type="protein sequence ID" value="KIO06381.1"/>
    <property type="molecule type" value="Genomic_DNA"/>
</dbReference>
<dbReference type="InParanoid" id="A0A0C3PE06"/>
<dbReference type="HOGENOM" id="CLU_2038984_0_0_1"/>
<organism evidence="1 2">
    <name type="scientific">Pisolithus tinctorius Marx 270</name>
    <dbReference type="NCBI Taxonomy" id="870435"/>
    <lineage>
        <taxon>Eukaryota</taxon>
        <taxon>Fungi</taxon>
        <taxon>Dikarya</taxon>
        <taxon>Basidiomycota</taxon>
        <taxon>Agaricomycotina</taxon>
        <taxon>Agaricomycetes</taxon>
        <taxon>Agaricomycetidae</taxon>
        <taxon>Boletales</taxon>
        <taxon>Sclerodermatineae</taxon>
        <taxon>Pisolithaceae</taxon>
        <taxon>Pisolithus</taxon>
    </lineage>
</organism>
<protein>
    <submittedName>
        <fullName evidence="1">Uncharacterized protein</fullName>
    </submittedName>
</protein>
<dbReference type="AlphaFoldDB" id="A0A0C3PE06"/>
<evidence type="ECO:0000313" key="1">
    <source>
        <dbReference type="EMBL" id="KIO06381.1"/>
    </source>
</evidence>
<accession>A0A0C3PE06</accession>